<dbReference type="OrthoDB" id="9777941at2"/>
<comment type="caution">
    <text evidence="6">The sequence shown here is derived from an EMBL/GenBank/DDBJ whole genome shotgun (WGS) entry which is preliminary data.</text>
</comment>
<feature type="domain" description="Solute-binding protein family 3/N-terminal" evidence="5">
    <location>
        <begin position="38"/>
        <end position="268"/>
    </location>
</feature>
<proteinExistence type="inferred from homology"/>
<dbReference type="Pfam" id="PF00497">
    <property type="entry name" value="SBP_bac_3"/>
    <property type="match status" value="1"/>
</dbReference>
<dbReference type="Proteomes" id="UP000078507">
    <property type="component" value="Unassembled WGS sequence"/>
</dbReference>
<accession>A0A178YRH6</accession>
<gene>
    <name evidence="6" type="ORF">ATB98_12355</name>
</gene>
<evidence type="ECO:0000259" key="5">
    <source>
        <dbReference type="SMART" id="SM00062"/>
    </source>
</evidence>
<keyword evidence="2" id="KW-0813">Transport</keyword>
<keyword evidence="7" id="KW-1185">Reference proteome</keyword>
<evidence type="ECO:0000313" key="7">
    <source>
        <dbReference type="Proteomes" id="UP000078507"/>
    </source>
</evidence>
<comment type="similarity">
    <text evidence="1">Belongs to the bacterial solute-binding protein 3 family.</text>
</comment>
<evidence type="ECO:0000256" key="3">
    <source>
        <dbReference type="ARBA" id="ARBA00022729"/>
    </source>
</evidence>
<organism evidence="6 7">
    <name type="scientific">Sinorhizobium saheli</name>
    <dbReference type="NCBI Taxonomy" id="36856"/>
    <lineage>
        <taxon>Bacteria</taxon>
        <taxon>Pseudomonadati</taxon>
        <taxon>Pseudomonadota</taxon>
        <taxon>Alphaproteobacteria</taxon>
        <taxon>Hyphomicrobiales</taxon>
        <taxon>Rhizobiaceae</taxon>
        <taxon>Sinorhizobium/Ensifer group</taxon>
        <taxon>Sinorhizobium</taxon>
    </lineage>
</organism>
<name>A0A178YRH6_SINSA</name>
<dbReference type="PANTHER" id="PTHR30085:SF7">
    <property type="entry name" value="AMINO-ACID ABC TRANSPORTER-BINDING PROTEIN YHDW-RELATED"/>
    <property type="match status" value="1"/>
</dbReference>
<evidence type="ECO:0000256" key="2">
    <source>
        <dbReference type="ARBA" id="ARBA00022448"/>
    </source>
</evidence>
<evidence type="ECO:0000313" key="6">
    <source>
        <dbReference type="EMBL" id="OAP50210.1"/>
    </source>
</evidence>
<reference evidence="6 7" key="1">
    <citation type="submission" date="2015-11" db="EMBL/GenBank/DDBJ databases">
        <title>Ensifer anhuiense sp. nov., an effective nitrogen fixation bacterium with Glycine soja.</title>
        <authorList>
            <person name="Yan H."/>
            <person name="Chen W."/>
        </authorList>
    </citation>
    <scope>NUCLEOTIDE SEQUENCE [LARGE SCALE GENOMIC DNA]</scope>
    <source>
        <strain evidence="6 7">LMG 7837</strain>
    </source>
</reference>
<dbReference type="AlphaFoldDB" id="A0A178YRH6"/>
<dbReference type="CDD" id="cd13692">
    <property type="entry name" value="PBP2_BztA"/>
    <property type="match status" value="1"/>
</dbReference>
<dbReference type="STRING" id="36856.ATB98_12355"/>
<dbReference type="InterPro" id="IPR001638">
    <property type="entry name" value="Solute-binding_3/MltF_N"/>
</dbReference>
<dbReference type="SUPFAM" id="SSF53850">
    <property type="entry name" value="Periplasmic binding protein-like II"/>
    <property type="match status" value="1"/>
</dbReference>
<dbReference type="Gene3D" id="3.40.190.10">
    <property type="entry name" value="Periplasmic binding protein-like II"/>
    <property type="match status" value="2"/>
</dbReference>
<dbReference type="InterPro" id="IPR051455">
    <property type="entry name" value="Bact_solute-bind_prot3"/>
</dbReference>
<feature type="signal peptide" evidence="4">
    <location>
        <begin position="1"/>
        <end position="24"/>
    </location>
</feature>
<dbReference type="RefSeq" id="WP_084435199.1">
    <property type="nucleotide sequence ID" value="NZ_LNQB01000042.1"/>
</dbReference>
<evidence type="ECO:0000256" key="4">
    <source>
        <dbReference type="SAM" id="SignalP"/>
    </source>
</evidence>
<dbReference type="GO" id="GO:0006865">
    <property type="term" value="P:amino acid transport"/>
    <property type="evidence" value="ECO:0007669"/>
    <property type="project" value="TreeGrafter"/>
</dbReference>
<sequence length="344" mass="37060">MKNALKLGLAALALAAATPQFASAAPGDTLKAVQARGVLNCTSSDGNFEGFAEVDAQGNWHGLDIDYCRAVATAIFGSDDKLKLIPISWAQRFPSLQSGEIDLVIKASGWLFSRDTELGLQFSMPYFIGVTTFMAHKDLAAKSLADLAGGTVCVAGGTSTEKLVSDYIKEKKYDVKVVTFEKNTEATAAYFANRCDAYAEWGPIVAATRATSADPDSHDILSDALSLEGEAIVMRQGDDNWVDIANWVIAAQRIAEENGVTSKNIDEMKANPPNTVVGKLLGVTPGIGARLGLKDDWAYNVIKKLGNSEEMYNRNFGTESRYKLPRALNSLWNKGGVFYAPVLD</sequence>
<keyword evidence="3 4" id="KW-0732">Signal</keyword>
<dbReference type="SMART" id="SM00062">
    <property type="entry name" value="PBPb"/>
    <property type="match status" value="1"/>
</dbReference>
<dbReference type="PANTHER" id="PTHR30085">
    <property type="entry name" value="AMINO ACID ABC TRANSPORTER PERMEASE"/>
    <property type="match status" value="1"/>
</dbReference>
<evidence type="ECO:0000256" key="1">
    <source>
        <dbReference type="ARBA" id="ARBA00010333"/>
    </source>
</evidence>
<dbReference type="EMBL" id="LNQB01000042">
    <property type="protein sequence ID" value="OAP50210.1"/>
    <property type="molecule type" value="Genomic_DNA"/>
</dbReference>
<feature type="chain" id="PRO_5008098193" evidence="4">
    <location>
        <begin position="25"/>
        <end position="344"/>
    </location>
</feature>
<protein>
    <submittedName>
        <fullName evidence="6">ABC transporter substrate-binding protein</fullName>
    </submittedName>
</protein>